<dbReference type="InterPro" id="IPR009936">
    <property type="entry name" value="DUF1468"/>
</dbReference>
<dbReference type="OrthoDB" id="6183775at2"/>
<feature type="transmembrane region" description="Helical" evidence="1">
    <location>
        <begin position="41"/>
        <end position="61"/>
    </location>
</feature>
<dbReference type="eggNOG" id="ENOG5032R9E">
    <property type="taxonomic scope" value="Bacteria"/>
</dbReference>
<feature type="transmembrane region" description="Helical" evidence="1">
    <location>
        <begin position="120"/>
        <end position="140"/>
    </location>
</feature>
<dbReference type="Pfam" id="PF07331">
    <property type="entry name" value="TctB"/>
    <property type="match status" value="1"/>
</dbReference>
<evidence type="ECO:0000256" key="1">
    <source>
        <dbReference type="SAM" id="Phobius"/>
    </source>
</evidence>
<dbReference type="STRING" id="1449350.OCH239_02335"/>
<keyword evidence="4" id="KW-1185">Reference proteome</keyword>
<evidence type="ECO:0000313" key="3">
    <source>
        <dbReference type="EMBL" id="ETX16684.1"/>
    </source>
</evidence>
<keyword evidence="1" id="KW-1133">Transmembrane helix</keyword>
<keyword evidence="1" id="KW-0472">Membrane</keyword>
<feature type="domain" description="DUF1468" evidence="2">
    <location>
        <begin position="10"/>
        <end position="149"/>
    </location>
</feature>
<dbReference type="AlphaFoldDB" id="X7EKQ6"/>
<accession>X7EKQ6</accession>
<evidence type="ECO:0000313" key="4">
    <source>
        <dbReference type="Proteomes" id="UP000022447"/>
    </source>
</evidence>
<dbReference type="RefSeq" id="WP_037257967.1">
    <property type="nucleotide sequence ID" value="NZ_JALZ01000001.1"/>
</dbReference>
<evidence type="ECO:0000259" key="2">
    <source>
        <dbReference type="Pfam" id="PF07331"/>
    </source>
</evidence>
<comment type="caution">
    <text evidence="3">The sequence shown here is derived from an EMBL/GenBank/DDBJ whole genome shotgun (WGS) entry which is preliminary data.</text>
</comment>
<sequence length="167" mass="18545">MRKGEISLAGLLTLLSLYLMWKSTELPVGYIRGEGPGGGAWPFWLSVIMLLSCIAIAVNWWRGTSPPSRSEEAMLDSYGWRTLLLVGGGVAVFVALINIVSMYGAIAIFLFYYMRLLGRHSLLLTSTIALVTPVAMFFFFEGAMQIPMPQGMAFTQPVFDVLYDILY</sequence>
<dbReference type="EMBL" id="JALZ01000001">
    <property type="protein sequence ID" value="ETX16684.1"/>
    <property type="molecule type" value="Genomic_DNA"/>
</dbReference>
<organism evidence="3 4">
    <name type="scientific">Roseivivax halodurans JCM 10272</name>
    <dbReference type="NCBI Taxonomy" id="1449350"/>
    <lineage>
        <taxon>Bacteria</taxon>
        <taxon>Pseudomonadati</taxon>
        <taxon>Pseudomonadota</taxon>
        <taxon>Alphaproteobacteria</taxon>
        <taxon>Rhodobacterales</taxon>
        <taxon>Roseobacteraceae</taxon>
        <taxon>Roseivivax</taxon>
    </lineage>
</organism>
<keyword evidence="1" id="KW-0812">Transmembrane</keyword>
<dbReference type="Proteomes" id="UP000022447">
    <property type="component" value="Unassembled WGS sequence"/>
</dbReference>
<dbReference type="PATRIC" id="fig|1449350.3.peg.472"/>
<reference evidence="3 4" key="1">
    <citation type="submission" date="2014-01" db="EMBL/GenBank/DDBJ databases">
        <title>Roseivivax halodurans JCM 10272 Genome Sequencing.</title>
        <authorList>
            <person name="Lai Q."/>
            <person name="Li G."/>
            <person name="Shao Z."/>
        </authorList>
    </citation>
    <scope>NUCLEOTIDE SEQUENCE [LARGE SCALE GENOMIC DNA]</scope>
    <source>
        <strain evidence="3 4">JCM 10272</strain>
    </source>
</reference>
<proteinExistence type="predicted"/>
<name>X7EKQ6_9RHOB</name>
<feature type="transmembrane region" description="Helical" evidence="1">
    <location>
        <begin position="82"/>
        <end position="114"/>
    </location>
</feature>
<protein>
    <recommendedName>
        <fullName evidence="2">DUF1468 domain-containing protein</fullName>
    </recommendedName>
</protein>
<gene>
    <name evidence="3" type="ORF">OCH239_02335</name>
</gene>